<dbReference type="Pfam" id="PF16548">
    <property type="entry name" value="FlgT_N"/>
    <property type="match status" value="1"/>
</dbReference>
<dbReference type="Pfam" id="PF16539">
    <property type="entry name" value="FlgT_M"/>
    <property type="match status" value="1"/>
</dbReference>
<dbReference type="Gene3D" id="3.40.50.10610">
    <property type="entry name" value="ABC-type transport auxiliary lipoprotein component"/>
    <property type="match status" value="1"/>
</dbReference>
<evidence type="ECO:0000259" key="1">
    <source>
        <dbReference type="Pfam" id="PF16538"/>
    </source>
</evidence>
<evidence type="ECO:0000259" key="3">
    <source>
        <dbReference type="Pfam" id="PF16548"/>
    </source>
</evidence>
<reference evidence="4 5" key="1">
    <citation type="submission" date="2023-06" db="EMBL/GenBank/DDBJ databases">
        <title>Alteromonas sp. ASW11-36 isolated from intertidal sand.</title>
        <authorList>
            <person name="Li Y."/>
        </authorList>
    </citation>
    <scope>NUCLEOTIDE SEQUENCE [LARGE SCALE GENOMIC DNA]</scope>
    <source>
        <strain evidence="4 5">ASW11-36</strain>
    </source>
</reference>
<dbReference type="InterPro" id="IPR038180">
    <property type="entry name" value="FlgT_N_sf"/>
</dbReference>
<comment type="caution">
    <text evidence="4">The sequence shown here is derived from an EMBL/GenBank/DDBJ whole genome shotgun (WGS) entry which is preliminary data.</text>
</comment>
<dbReference type="InterPro" id="IPR032388">
    <property type="entry name" value="FlgT_C"/>
</dbReference>
<dbReference type="Gene3D" id="3.30.1660.40">
    <property type="entry name" value="FlgT, N-terminal domain"/>
    <property type="match status" value="1"/>
</dbReference>
<dbReference type="Proteomes" id="UP001234343">
    <property type="component" value="Unassembled WGS sequence"/>
</dbReference>
<protein>
    <submittedName>
        <fullName evidence="4">Flagellar assembly protein T N-terminal domain-containing protein</fullName>
    </submittedName>
</protein>
<keyword evidence="4" id="KW-0282">Flagellum</keyword>
<feature type="domain" description="Flagellar assembly protein T N-terminal" evidence="3">
    <location>
        <begin position="43"/>
        <end position="130"/>
    </location>
</feature>
<keyword evidence="4" id="KW-0969">Cilium</keyword>
<dbReference type="Pfam" id="PF16538">
    <property type="entry name" value="FlgT_C"/>
    <property type="match status" value="1"/>
</dbReference>
<proteinExistence type="predicted"/>
<evidence type="ECO:0000313" key="4">
    <source>
        <dbReference type="EMBL" id="MDM7860181.1"/>
    </source>
</evidence>
<dbReference type="InterPro" id="IPR032386">
    <property type="entry name" value="FlgT_M"/>
</dbReference>
<dbReference type="Gene3D" id="2.40.10.410">
    <property type="entry name" value="FlgT, C-terminal domain"/>
    <property type="match status" value="1"/>
</dbReference>
<feature type="domain" description="Flagellar assembly protein T C-terminal" evidence="1">
    <location>
        <begin position="325"/>
        <end position="401"/>
    </location>
</feature>
<accession>A0ABT7SVI2</accession>
<evidence type="ECO:0000313" key="5">
    <source>
        <dbReference type="Proteomes" id="UP001234343"/>
    </source>
</evidence>
<dbReference type="RefSeq" id="WP_289364428.1">
    <property type="nucleotide sequence ID" value="NZ_JAUCBP010000006.1"/>
</dbReference>
<sequence length="402" mass="44940">MSNEHYTARRELLSVLLHPLSKSANLWVVFCLLTLTCGQVHAAWFQATGQAVIHNGDKQLARQQATQEAIKQALLFAGASVTSVQQLTNGLLQNDNLEVRSTGEVNRIEMIDEVYHRDFVTVSIRADIFPQEAQCSASGYTKSIITAHMPFVDRQQTQDGNMFALSQAAMEQLPQIFDRSAPHAELTAIIPERYNWESPVVQQQAFSLAQQYDSQYVLAITALDVSVQRPKSTLAFWRDTTPQRTFTVRARVFDGMSSKIVADSTHSITAPWPHSKFDSVNVHSREFWVSQYGQAITRVLEGIVSETNELLACERAIGRVLQVANNQLQINLGQQHNVQAGDSLNLYQTKLLVDSFGQQYRQHVIHPTVVVVQQVFADSATVTAIDGSLLADIQTNDYVVKR</sequence>
<name>A0ABT7SVI2_9ALTE</name>
<keyword evidence="4" id="KW-0966">Cell projection</keyword>
<feature type="domain" description="Flagellar assembly protein T middle" evidence="2">
    <location>
        <begin position="134"/>
        <end position="281"/>
    </location>
</feature>
<evidence type="ECO:0000259" key="2">
    <source>
        <dbReference type="Pfam" id="PF16539"/>
    </source>
</evidence>
<organism evidence="4 5">
    <name type="scientific">Alteromonas arenosi</name>
    <dbReference type="NCBI Taxonomy" id="3055817"/>
    <lineage>
        <taxon>Bacteria</taxon>
        <taxon>Pseudomonadati</taxon>
        <taxon>Pseudomonadota</taxon>
        <taxon>Gammaproteobacteria</taxon>
        <taxon>Alteromonadales</taxon>
        <taxon>Alteromonadaceae</taxon>
        <taxon>Alteromonas/Salinimonas group</taxon>
        <taxon>Alteromonas</taxon>
    </lineage>
</organism>
<keyword evidence="5" id="KW-1185">Reference proteome</keyword>
<dbReference type="InterPro" id="IPR038165">
    <property type="entry name" value="FlgT_C_sf"/>
</dbReference>
<dbReference type="InterPro" id="IPR032370">
    <property type="entry name" value="FlgT_N"/>
</dbReference>
<dbReference type="EMBL" id="JAUCBP010000006">
    <property type="protein sequence ID" value="MDM7860181.1"/>
    <property type="molecule type" value="Genomic_DNA"/>
</dbReference>
<gene>
    <name evidence="4" type="ORF">QTP81_06195</name>
</gene>